<feature type="domain" description="Glycosyltransferase subfamily 4-like N-terminal" evidence="2">
    <location>
        <begin position="12"/>
        <end position="158"/>
    </location>
</feature>
<dbReference type="CDD" id="cd03819">
    <property type="entry name" value="GT4_WavL-like"/>
    <property type="match status" value="1"/>
</dbReference>
<dbReference type="EMBL" id="JAUSUE010000006">
    <property type="protein sequence ID" value="MDQ0203456.1"/>
    <property type="molecule type" value="Genomic_DNA"/>
</dbReference>
<organism evidence="3 4">
    <name type="scientific">Pectinatus haikarae</name>
    <dbReference type="NCBI Taxonomy" id="349096"/>
    <lineage>
        <taxon>Bacteria</taxon>
        <taxon>Bacillati</taxon>
        <taxon>Bacillota</taxon>
        <taxon>Negativicutes</taxon>
        <taxon>Selenomonadales</taxon>
        <taxon>Selenomonadaceae</taxon>
        <taxon>Pectinatus</taxon>
    </lineage>
</organism>
<dbReference type="Pfam" id="PF13439">
    <property type="entry name" value="Glyco_transf_4"/>
    <property type="match status" value="1"/>
</dbReference>
<evidence type="ECO:0000259" key="1">
    <source>
        <dbReference type="Pfam" id="PF00534"/>
    </source>
</evidence>
<dbReference type="PANTHER" id="PTHR12526">
    <property type="entry name" value="GLYCOSYLTRANSFERASE"/>
    <property type="match status" value="1"/>
</dbReference>
<evidence type="ECO:0000259" key="2">
    <source>
        <dbReference type="Pfam" id="PF13439"/>
    </source>
</evidence>
<protein>
    <submittedName>
        <fullName evidence="3">Glycosyltransferase involved in cell wall biosynthesis</fullName>
    </submittedName>
</protein>
<name>A0ABT9Y6W6_9FIRM</name>
<sequence length="360" mass="39905">MNILLLVPRMNIGGAESHVAMLAPLLQKNGHNVIVVSGGGQLADKLAAKGISQIFLPLRLNTSLAAFFLKFIIKKYDIELVHAHSAAAGITAVKCKLKYLPDLPVLYTAHGLFGSRKERILLQCDKIIAVSQYVYHIALENGAIPEKVKVIYNGVDTKKFSPHDNRNDLRKRLNIADKTFCLAITARIKNLRNKGHQHLIKLLSEQTGAADWHLLIIGTGKGKWKLRYQIWKNGLTDRVHFLGHKPDVENYLSAADVIVLPSRFETFGLVLAEGMAMKKPALAYDVGGTGEVITDGKTGYLIPSGNCEILYSKLKLLAANTILRLQMGQAARNDIISRFSPEKMFDEIISLYNECSQPQK</sequence>
<dbReference type="InterPro" id="IPR028098">
    <property type="entry name" value="Glyco_trans_4-like_N"/>
</dbReference>
<keyword evidence="4" id="KW-1185">Reference proteome</keyword>
<dbReference type="InterPro" id="IPR001296">
    <property type="entry name" value="Glyco_trans_1"/>
</dbReference>
<dbReference type="Proteomes" id="UP001239167">
    <property type="component" value="Unassembled WGS sequence"/>
</dbReference>
<evidence type="ECO:0000313" key="3">
    <source>
        <dbReference type="EMBL" id="MDQ0203456.1"/>
    </source>
</evidence>
<dbReference type="RefSeq" id="WP_307223500.1">
    <property type="nucleotide sequence ID" value="NZ_CP116940.1"/>
</dbReference>
<dbReference type="SUPFAM" id="SSF53756">
    <property type="entry name" value="UDP-Glycosyltransferase/glycogen phosphorylase"/>
    <property type="match status" value="1"/>
</dbReference>
<dbReference type="Gene3D" id="3.40.50.2000">
    <property type="entry name" value="Glycogen Phosphorylase B"/>
    <property type="match status" value="2"/>
</dbReference>
<comment type="caution">
    <text evidence="3">The sequence shown here is derived from an EMBL/GenBank/DDBJ whole genome shotgun (WGS) entry which is preliminary data.</text>
</comment>
<proteinExistence type="predicted"/>
<feature type="domain" description="Glycosyl transferase family 1" evidence="1">
    <location>
        <begin position="166"/>
        <end position="333"/>
    </location>
</feature>
<reference evidence="3 4" key="1">
    <citation type="submission" date="2023-07" db="EMBL/GenBank/DDBJ databases">
        <title>Genomic Encyclopedia of Type Strains, Phase IV (KMG-IV): sequencing the most valuable type-strain genomes for metagenomic binning, comparative biology and taxonomic classification.</title>
        <authorList>
            <person name="Goeker M."/>
        </authorList>
    </citation>
    <scope>NUCLEOTIDE SEQUENCE [LARGE SCALE GENOMIC DNA]</scope>
    <source>
        <strain evidence="3 4">DSM 16980</strain>
    </source>
</reference>
<gene>
    <name evidence="3" type="ORF">J2S01_001172</name>
</gene>
<accession>A0ABT9Y6W6</accession>
<evidence type="ECO:0000313" key="4">
    <source>
        <dbReference type="Proteomes" id="UP001239167"/>
    </source>
</evidence>
<dbReference type="Pfam" id="PF00534">
    <property type="entry name" value="Glycos_transf_1"/>
    <property type="match status" value="1"/>
</dbReference>